<dbReference type="OrthoDB" id="10257697at2759"/>
<dbReference type="Proteomes" id="UP000326757">
    <property type="component" value="Unassembled WGS sequence"/>
</dbReference>
<evidence type="ECO:0000313" key="4">
    <source>
        <dbReference type="EMBL" id="KAB8300475.1"/>
    </source>
</evidence>
<dbReference type="Gene3D" id="3.10.120.10">
    <property type="entry name" value="Cytochrome b5-like heme/steroid binding domain"/>
    <property type="match status" value="1"/>
</dbReference>
<dbReference type="InterPro" id="IPR036400">
    <property type="entry name" value="Cyt_B5-like_heme/steroid_sf"/>
</dbReference>
<dbReference type="SUPFAM" id="SSF55856">
    <property type="entry name" value="Cytochrome b5-like heme/steroid binding domain"/>
    <property type="match status" value="1"/>
</dbReference>
<feature type="compositionally biased region" description="Polar residues" evidence="2">
    <location>
        <begin position="56"/>
        <end position="71"/>
    </location>
</feature>
<comment type="caution">
    <text evidence="4">The sequence shown here is derived from an EMBL/GenBank/DDBJ whole genome shotgun (WGS) entry which is preliminary data.</text>
</comment>
<dbReference type="AlphaFoldDB" id="A0A5N6KBB7"/>
<dbReference type="EMBL" id="VIGI01000005">
    <property type="protein sequence ID" value="KAB8300475.1"/>
    <property type="molecule type" value="Genomic_DNA"/>
</dbReference>
<evidence type="ECO:0000256" key="2">
    <source>
        <dbReference type="SAM" id="MobiDB-lite"/>
    </source>
</evidence>
<name>A0A5N6KBB7_MONLA</name>
<dbReference type="SMART" id="SM01117">
    <property type="entry name" value="Cyt-b5"/>
    <property type="match status" value="1"/>
</dbReference>
<dbReference type="InterPro" id="IPR001199">
    <property type="entry name" value="Cyt_B5-like_heme/steroid-bd"/>
</dbReference>
<dbReference type="PANTHER" id="PTHR10281">
    <property type="entry name" value="MEMBRANE-ASSOCIATED PROGESTERONE RECEPTOR COMPONENT-RELATED"/>
    <property type="match status" value="1"/>
</dbReference>
<proteinExistence type="inferred from homology"/>
<evidence type="ECO:0000256" key="1">
    <source>
        <dbReference type="ARBA" id="ARBA00038357"/>
    </source>
</evidence>
<dbReference type="GO" id="GO:0016020">
    <property type="term" value="C:membrane"/>
    <property type="evidence" value="ECO:0007669"/>
    <property type="project" value="TreeGrafter"/>
</dbReference>
<protein>
    <recommendedName>
        <fullName evidence="3">Cytochrome b5 heme-binding domain-containing protein</fullName>
    </recommendedName>
</protein>
<comment type="similarity">
    <text evidence="1">Belongs to the cytochrome b5 family. MAPR subfamily.</text>
</comment>
<evidence type="ECO:0000313" key="5">
    <source>
        <dbReference type="Proteomes" id="UP000326757"/>
    </source>
</evidence>
<dbReference type="InterPro" id="IPR050577">
    <property type="entry name" value="MAPR/NEUFC/NENF-like"/>
</dbReference>
<keyword evidence="5" id="KW-1185">Reference proteome</keyword>
<feature type="region of interest" description="Disordered" evidence="2">
    <location>
        <begin position="281"/>
        <end position="311"/>
    </location>
</feature>
<dbReference type="GO" id="GO:0012505">
    <property type="term" value="C:endomembrane system"/>
    <property type="evidence" value="ECO:0007669"/>
    <property type="project" value="TreeGrafter"/>
</dbReference>
<feature type="compositionally biased region" description="Basic and acidic residues" evidence="2">
    <location>
        <begin position="281"/>
        <end position="292"/>
    </location>
</feature>
<feature type="region of interest" description="Disordered" evidence="2">
    <location>
        <begin position="48"/>
        <end position="71"/>
    </location>
</feature>
<dbReference type="FunFam" id="3.10.120.10:FF:000018">
    <property type="entry name" value="Heme/steroid binding domain protein, putative"/>
    <property type="match status" value="1"/>
</dbReference>
<dbReference type="PANTHER" id="PTHR10281:SF76">
    <property type="entry name" value="CALCUTTA CUP-RELATED"/>
    <property type="match status" value="1"/>
</dbReference>
<organism evidence="4 5">
    <name type="scientific">Monilinia laxa</name>
    <name type="common">Brown rot fungus</name>
    <name type="synonym">Sclerotinia laxa</name>
    <dbReference type="NCBI Taxonomy" id="61186"/>
    <lineage>
        <taxon>Eukaryota</taxon>
        <taxon>Fungi</taxon>
        <taxon>Dikarya</taxon>
        <taxon>Ascomycota</taxon>
        <taxon>Pezizomycotina</taxon>
        <taxon>Leotiomycetes</taxon>
        <taxon>Helotiales</taxon>
        <taxon>Sclerotiniaceae</taxon>
        <taxon>Monilinia</taxon>
    </lineage>
</organism>
<sequence length="311" mass="34855">MTTTKPYASNLPHINLLHYFYSHSLPLLLWYTTTTCLLSKMADTNALRERRKDASDNSPLTKTTTNVTSSQAAEKKVKKSLNKLAAEEDSAPFSLVDLLRSLVFLVIASCGLSYVITKDSYIWGLKRPNWSQVEVIKAYWNGPLQLTDADLPRYDGTNPELPIYLALNGTIYDVTAGRRHYGPGGGYHFFAGVDASRAFVTNCFEEDRTPDLRGVEEMFLPIDDEVVDKEIVQKIGSGGFKKLKERERREAKKSVDGALGHWIGFFENGGKYPKIGQVKREKGWETKGEKPALCENAQKGRKKRTIPEGGI</sequence>
<reference evidence="4 5" key="1">
    <citation type="submission" date="2019-06" db="EMBL/GenBank/DDBJ databases">
        <title>Genome Sequence of the Brown Rot Fungal Pathogen Monilinia laxa.</title>
        <authorList>
            <person name="De Miccolis Angelini R.M."/>
            <person name="Landi L."/>
            <person name="Abate D."/>
            <person name="Pollastro S."/>
            <person name="Romanazzi G."/>
            <person name="Faretra F."/>
        </authorList>
    </citation>
    <scope>NUCLEOTIDE SEQUENCE [LARGE SCALE GENOMIC DNA]</scope>
    <source>
        <strain evidence="4 5">Mlax316</strain>
    </source>
</reference>
<evidence type="ECO:0000259" key="3">
    <source>
        <dbReference type="SMART" id="SM01117"/>
    </source>
</evidence>
<accession>A0A5N6KBB7</accession>
<feature type="domain" description="Cytochrome b5 heme-binding" evidence="3">
    <location>
        <begin position="146"/>
        <end position="231"/>
    </location>
</feature>
<dbReference type="Pfam" id="PF00173">
    <property type="entry name" value="Cyt-b5"/>
    <property type="match status" value="1"/>
</dbReference>
<gene>
    <name evidence="4" type="ORF">EYC80_000644</name>
</gene>